<evidence type="ECO:0008006" key="4">
    <source>
        <dbReference type="Google" id="ProtNLM"/>
    </source>
</evidence>
<keyword evidence="1" id="KW-1133">Transmembrane helix</keyword>
<feature type="transmembrane region" description="Helical" evidence="1">
    <location>
        <begin position="48"/>
        <end position="73"/>
    </location>
</feature>
<dbReference type="STRING" id="1586267.GCA_001418685_01098"/>
<dbReference type="EMBL" id="FCOR01000006">
    <property type="protein sequence ID" value="CVK16247.1"/>
    <property type="molecule type" value="Genomic_DNA"/>
</dbReference>
<keyword evidence="1" id="KW-0472">Membrane</keyword>
<accession>A0A0X3AQ43</accession>
<evidence type="ECO:0000313" key="3">
    <source>
        <dbReference type="Proteomes" id="UP000182761"/>
    </source>
</evidence>
<organism evidence="2 3">
    <name type="scientific">Apibacter mensalis</name>
    <dbReference type="NCBI Taxonomy" id="1586267"/>
    <lineage>
        <taxon>Bacteria</taxon>
        <taxon>Pseudomonadati</taxon>
        <taxon>Bacteroidota</taxon>
        <taxon>Flavobacteriia</taxon>
        <taxon>Flavobacteriales</taxon>
        <taxon>Weeksellaceae</taxon>
        <taxon>Apibacter</taxon>
    </lineage>
</organism>
<sequence length="209" mass="24070">MILIFQLLLLPLLKFEDFTMNKYIKLGIAALIIGSGVYLMFNRQIGLGILLVFLSAIPILLFFRNEYILLAFWKLRKQDLVGARSWLDKITNVKSQLVRKQYGYYNYLMGITESQSNAAKAESYMKSALDYGLSFKHDRALATFNLAAGAMMRGNKNEAERLLSEAKKLDTSNMLGDQIKMMKEQIKRVNISRSNMINPNMRNRSKFMK</sequence>
<dbReference type="AlphaFoldDB" id="A0A0X3AQ43"/>
<evidence type="ECO:0000256" key="1">
    <source>
        <dbReference type="SAM" id="Phobius"/>
    </source>
</evidence>
<dbReference type="SUPFAM" id="SSF48452">
    <property type="entry name" value="TPR-like"/>
    <property type="match status" value="1"/>
</dbReference>
<gene>
    <name evidence="2" type="ORF">Ga0061079_10612</name>
</gene>
<dbReference type="InterPro" id="IPR011990">
    <property type="entry name" value="TPR-like_helical_dom_sf"/>
</dbReference>
<keyword evidence="3" id="KW-1185">Reference proteome</keyword>
<name>A0A0X3AQ43_9FLAO</name>
<feature type="transmembrane region" description="Helical" evidence="1">
    <location>
        <begin position="24"/>
        <end position="41"/>
    </location>
</feature>
<reference evidence="2 3" key="1">
    <citation type="submission" date="2016-01" db="EMBL/GenBank/DDBJ databases">
        <authorList>
            <person name="McClelland M."/>
            <person name="Jain A."/>
            <person name="Saraogi P."/>
            <person name="Mendelson R."/>
            <person name="Westerman R."/>
            <person name="SanMiguel P."/>
            <person name="Csonka L."/>
        </authorList>
    </citation>
    <scope>NUCLEOTIDE SEQUENCE [LARGE SCALE GENOMIC DNA]</scope>
    <source>
        <strain evidence="2 3">R-53146</strain>
    </source>
</reference>
<dbReference type="Proteomes" id="UP000182761">
    <property type="component" value="Unassembled WGS sequence"/>
</dbReference>
<protein>
    <recommendedName>
        <fullName evidence="4">DUF2892 domain-containing protein</fullName>
    </recommendedName>
</protein>
<evidence type="ECO:0000313" key="2">
    <source>
        <dbReference type="EMBL" id="CVK16247.1"/>
    </source>
</evidence>
<proteinExistence type="predicted"/>
<keyword evidence="1" id="KW-0812">Transmembrane</keyword>
<dbReference type="Gene3D" id="1.25.40.10">
    <property type="entry name" value="Tetratricopeptide repeat domain"/>
    <property type="match status" value="1"/>
</dbReference>